<reference evidence="1" key="2">
    <citation type="journal article" date="2015" name="Fish Shellfish Immunol.">
        <title>Early steps in the European eel (Anguilla anguilla)-Vibrio vulnificus interaction in the gills: Role of the RtxA13 toxin.</title>
        <authorList>
            <person name="Callol A."/>
            <person name="Pajuelo D."/>
            <person name="Ebbesson L."/>
            <person name="Teles M."/>
            <person name="MacKenzie S."/>
            <person name="Amaro C."/>
        </authorList>
    </citation>
    <scope>NUCLEOTIDE SEQUENCE</scope>
</reference>
<reference evidence="1" key="1">
    <citation type="submission" date="2014-11" db="EMBL/GenBank/DDBJ databases">
        <authorList>
            <person name="Amaro Gonzalez C."/>
        </authorList>
    </citation>
    <scope>NUCLEOTIDE SEQUENCE</scope>
</reference>
<organism evidence="1">
    <name type="scientific">Anguilla anguilla</name>
    <name type="common">European freshwater eel</name>
    <name type="synonym">Muraena anguilla</name>
    <dbReference type="NCBI Taxonomy" id="7936"/>
    <lineage>
        <taxon>Eukaryota</taxon>
        <taxon>Metazoa</taxon>
        <taxon>Chordata</taxon>
        <taxon>Craniata</taxon>
        <taxon>Vertebrata</taxon>
        <taxon>Euteleostomi</taxon>
        <taxon>Actinopterygii</taxon>
        <taxon>Neopterygii</taxon>
        <taxon>Teleostei</taxon>
        <taxon>Anguilliformes</taxon>
        <taxon>Anguillidae</taxon>
        <taxon>Anguilla</taxon>
    </lineage>
</organism>
<dbReference type="EMBL" id="GBXM01046357">
    <property type="protein sequence ID" value="JAH62220.1"/>
    <property type="molecule type" value="Transcribed_RNA"/>
</dbReference>
<dbReference type="EMBL" id="GBXM01094413">
    <property type="protein sequence ID" value="JAH14164.1"/>
    <property type="molecule type" value="Transcribed_RNA"/>
</dbReference>
<dbReference type="AlphaFoldDB" id="A0A0E9UAK3"/>
<proteinExistence type="predicted"/>
<evidence type="ECO:0000313" key="1">
    <source>
        <dbReference type="EMBL" id="JAH62220.1"/>
    </source>
</evidence>
<sequence>MSSKFCSAYHSDSPVKAN</sequence>
<name>A0A0E9UAK3_ANGAN</name>
<protein>
    <submittedName>
        <fullName evidence="1">Uncharacterized protein</fullName>
    </submittedName>
</protein>
<accession>A0A0E9UAK3</accession>